<dbReference type="SUPFAM" id="SSF56112">
    <property type="entry name" value="Protein kinase-like (PK-like)"/>
    <property type="match status" value="1"/>
</dbReference>
<organism evidence="1 2">
    <name type="scientific">Lacisediminihabitans profunda</name>
    <dbReference type="NCBI Taxonomy" id="2594790"/>
    <lineage>
        <taxon>Bacteria</taxon>
        <taxon>Bacillati</taxon>
        <taxon>Actinomycetota</taxon>
        <taxon>Actinomycetes</taxon>
        <taxon>Micrococcales</taxon>
        <taxon>Microbacteriaceae</taxon>
        <taxon>Lacisediminihabitans</taxon>
    </lineage>
</organism>
<dbReference type="Pfam" id="PF04655">
    <property type="entry name" value="APH_6_hur"/>
    <property type="match status" value="1"/>
</dbReference>
<dbReference type="InterPro" id="IPR011009">
    <property type="entry name" value="Kinase-like_dom_sf"/>
</dbReference>
<dbReference type="GO" id="GO:0019748">
    <property type="term" value="P:secondary metabolic process"/>
    <property type="evidence" value="ECO:0007669"/>
    <property type="project" value="InterPro"/>
</dbReference>
<comment type="caution">
    <text evidence="1">The sequence shown here is derived from an EMBL/GenBank/DDBJ whole genome shotgun (WGS) entry which is preliminary data.</text>
</comment>
<evidence type="ECO:0000313" key="2">
    <source>
        <dbReference type="Proteomes" id="UP000321379"/>
    </source>
</evidence>
<dbReference type="Proteomes" id="UP000321379">
    <property type="component" value="Unassembled WGS sequence"/>
</dbReference>
<name>A0A5C8UK43_9MICO</name>
<reference evidence="1 2" key="1">
    <citation type="submission" date="2019-08" db="EMBL/GenBank/DDBJ databases">
        <title>Bacterial whole genome sequence for Glaciihabitans sp. CHu50b-6-2.</title>
        <authorList>
            <person name="Jin L."/>
        </authorList>
    </citation>
    <scope>NUCLEOTIDE SEQUENCE [LARGE SCALE GENOMIC DNA]</scope>
    <source>
        <strain evidence="1 2">CHu50b-6-2</strain>
    </source>
</reference>
<sequence>MPGWRRRRGPDSFWAGGIARRSRCTRSDGLDDEATGILCQSIAALHAVTGTKEPPDALVPLTRWFRGLIEPAPGAAREPGIERAAAVARELLAGDAHAVVLHGDIHHANVLDFDGRWRAIDPKGLIGHRAFDYANIFCNPDTATAIANFPRRLAIVSEHSGIDRQGLRAWLTAWCALSASWTEESGGTPWTAQAILAEFG</sequence>
<dbReference type="AlphaFoldDB" id="A0A5C8UK43"/>
<dbReference type="Gene3D" id="3.90.1200.10">
    <property type="match status" value="1"/>
</dbReference>
<accession>A0A5C8UK43</accession>
<dbReference type="RefSeq" id="WP_147784729.1">
    <property type="nucleotide sequence ID" value="NZ_VRMG01000011.1"/>
</dbReference>
<dbReference type="GO" id="GO:0016773">
    <property type="term" value="F:phosphotransferase activity, alcohol group as acceptor"/>
    <property type="evidence" value="ECO:0007669"/>
    <property type="project" value="InterPro"/>
</dbReference>
<gene>
    <name evidence="1" type="ORF">FVP33_16170</name>
</gene>
<protein>
    <submittedName>
        <fullName evidence="1">Phosphotransferase</fullName>
    </submittedName>
</protein>
<proteinExistence type="predicted"/>
<keyword evidence="1" id="KW-0808">Transferase</keyword>
<dbReference type="InterPro" id="IPR006748">
    <property type="entry name" value="NH2Glyco/OHUrea_AB-resist_kin"/>
</dbReference>
<evidence type="ECO:0000313" key="1">
    <source>
        <dbReference type="EMBL" id="TXN28732.1"/>
    </source>
</evidence>
<dbReference type="EMBL" id="VRMG01000011">
    <property type="protein sequence ID" value="TXN28732.1"/>
    <property type="molecule type" value="Genomic_DNA"/>
</dbReference>
<keyword evidence="2" id="KW-1185">Reference proteome</keyword>